<evidence type="ECO:0000313" key="5">
    <source>
        <dbReference type="EMBL" id="KAH9316392.1"/>
    </source>
</evidence>
<protein>
    <recommendedName>
        <fullName evidence="4">PNPLA domain-containing protein</fullName>
    </recommendedName>
</protein>
<evidence type="ECO:0000256" key="2">
    <source>
        <dbReference type="ARBA" id="ARBA00023098"/>
    </source>
</evidence>
<feature type="non-terminal residue" evidence="5">
    <location>
        <position position="1"/>
    </location>
</feature>
<comment type="similarity">
    <text evidence="1">Belongs to the patatin family.</text>
</comment>
<feature type="non-terminal residue" evidence="5">
    <location>
        <position position="154"/>
    </location>
</feature>
<evidence type="ECO:0000259" key="4">
    <source>
        <dbReference type="PROSITE" id="PS51635"/>
    </source>
</evidence>
<gene>
    <name evidence="5" type="ORF">KI387_025019</name>
</gene>
<dbReference type="GO" id="GO:0047372">
    <property type="term" value="F:monoacylglycerol lipase activity"/>
    <property type="evidence" value="ECO:0007669"/>
    <property type="project" value="TreeGrafter"/>
</dbReference>
<dbReference type="Proteomes" id="UP000824469">
    <property type="component" value="Unassembled WGS sequence"/>
</dbReference>
<dbReference type="PANTHER" id="PTHR32176">
    <property type="entry name" value="XYLOSE ISOMERASE"/>
    <property type="match status" value="1"/>
</dbReference>
<evidence type="ECO:0000256" key="1">
    <source>
        <dbReference type="ARBA" id="ARBA00010240"/>
    </source>
</evidence>
<dbReference type="PROSITE" id="PS51635">
    <property type="entry name" value="PNPLA"/>
    <property type="match status" value="1"/>
</dbReference>
<dbReference type="PANTHER" id="PTHR32176:SF120">
    <property type="entry name" value="PATATIN"/>
    <property type="match status" value="1"/>
</dbReference>
<organism evidence="5 6">
    <name type="scientific">Taxus chinensis</name>
    <name type="common">Chinese yew</name>
    <name type="synonym">Taxus wallichiana var. chinensis</name>
    <dbReference type="NCBI Taxonomy" id="29808"/>
    <lineage>
        <taxon>Eukaryota</taxon>
        <taxon>Viridiplantae</taxon>
        <taxon>Streptophyta</taxon>
        <taxon>Embryophyta</taxon>
        <taxon>Tracheophyta</taxon>
        <taxon>Spermatophyta</taxon>
        <taxon>Pinopsida</taxon>
        <taxon>Pinidae</taxon>
        <taxon>Conifers II</taxon>
        <taxon>Cupressales</taxon>
        <taxon>Taxaceae</taxon>
        <taxon>Taxus</taxon>
    </lineage>
</organism>
<dbReference type="EMBL" id="JAHRHJ020000005">
    <property type="protein sequence ID" value="KAH9316392.1"/>
    <property type="molecule type" value="Genomic_DNA"/>
</dbReference>
<reference evidence="5 6" key="1">
    <citation type="journal article" date="2021" name="Nat. Plants">
        <title>The Taxus genome provides insights into paclitaxel biosynthesis.</title>
        <authorList>
            <person name="Xiong X."/>
            <person name="Gou J."/>
            <person name="Liao Q."/>
            <person name="Li Y."/>
            <person name="Zhou Q."/>
            <person name="Bi G."/>
            <person name="Li C."/>
            <person name="Du R."/>
            <person name="Wang X."/>
            <person name="Sun T."/>
            <person name="Guo L."/>
            <person name="Liang H."/>
            <person name="Lu P."/>
            <person name="Wu Y."/>
            <person name="Zhang Z."/>
            <person name="Ro D.K."/>
            <person name="Shang Y."/>
            <person name="Huang S."/>
            <person name="Yan J."/>
        </authorList>
    </citation>
    <scope>NUCLEOTIDE SEQUENCE [LARGE SCALE GENOMIC DNA]</scope>
    <source>
        <strain evidence="5">Ta-2019</strain>
    </source>
</reference>
<evidence type="ECO:0000256" key="3">
    <source>
        <dbReference type="PROSITE-ProRule" id="PRU01161"/>
    </source>
</evidence>
<feature type="domain" description="PNPLA" evidence="4">
    <location>
        <begin position="1"/>
        <end position="59"/>
    </location>
</feature>
<comment type="caution">
    <text evidence="3">Lacks conserved residue(s) required for the propagation of feature annotation.</text>
</comment>
<dbReference type="InterPro" id="IPR002641">
    <property type="entry name" value="PNPLA_dom"/>
</dbReference>
<dbReference type="Gene3D" id="3.40.1090.10">
    <property type="entry name" value="Cytosolic phospholipase A2 catalytic domain"/>
    <property type="match status" value="1"/>
</dbReference>
<dbReference type="GO" id="GO:0006629">
    <property type="term" value="P:lipid metabolic process"/>
    <property type="evidence" value="ECO:0007669"/>
    <property type="project" value="UniProtKB-KW"/>
</dbReference>
<name>A0AA38G5C7_TAXCH</name>
<feature type="short sequence motif" description="DGA/G" evidence="3">
    <location>
        <begin position="46"/>
        <end position="48"/>
    </location>
</feature>
<keyword evidence="2" id="KW-0443">Lipid metabolism</keyword>
<dbReference type="InterPro" id="IPR016035">
    <property type="entry name" value="Acyl_Trfase/lysoPLipase"/>
</dbReference>
<sequence>AKVQVSKDAFLTDICMGTSAAPVYFPAYYFETSYSSGNKRSFNLVDGGLVANNPSMLAINEVIKQEVQKSSEFPSMNPQDYSKFLVISLGTGQKAGGSYNAKDVSKWNMLKWLYNDGEMPIINMYGKASEDVVDINLCVVFQAFNSLNNYLRIQ</sequence>
<keyword evidence="6" id="KW-1185">Reference proteome</keyword>
<dbReference type="SUPFAM" id="SSF52151">
    <property type="entry name" value="FabD/lysophospholipase-like"/>
    <property type="match status" value="1"/>
</dbReference>
<evidence type="ECO:0000313" key="6">
    <source>
        <dbReference type="Proteomes" id="UP000824469"/>
    </source>
</evidence>
<dbReference type="OMA" id="LTHIVIQ"/>
<dbReference type="GO" id="GO:0004620">
    <property type="term" value="F:phospholipase activity"/>
    <property type="evidence" value="ECO:0007669"/>
    <property type="project" value="TreeGrafter"/>
</dbReference>
<dbReference type="AlphaFoldDB" id="A0AA38G5C7"/>
<comment type="caution">
    <text evidence="5">The sequence shown here is derived from an EMBL/GenBank/DDBJ whole genome shotgun (WGS) entry which is preliminary data.</text>
</comment>
<proteinExistence type="inferred from homology"/>
<accession>A0AA38G5C7</accession>